<dbReference type="OrthoDB" id="7340501at2759"/>
<organism evidence="2 3">
    <name type="scientific">Dictyostelium purpureum</name>
    <name type="common">Slime mold</name>
    <dbReference type="NCBI Taxonomy" id="5786"/>
    <lineage>
        <taxon>Eukaryota</taxon>
        <taxon>Amoebozoa</taxon>
        <taxon>Evosea</taxon>
        <taxon>Eumycetozoa</taxon>
        <taxon>Dictyostelia</taxon>
        <taxon>Dictyosteliales</taxon>
        <taxon>Dictyosteliaceae</taxon>
        <taxon>Dictyostelium</taxon>
    </lineage>
</organism>
<dbReference type="KEGG" id="dpp:DICPUDRAFT_87084"/>
<dbReference type="Gene3D" id="3.30.420.40">
    <property type="match status" value="2"/>
</dbReference>
<name>F0ZFU6_DICPU</name>
<dbReference type="eggNOG" id="KOG0676">
    <property type="taxonomic scope" value="Eukaryota"/>
</dbReference>
<evidence type="ECO:0000313" key="2">
    <source>
        <dbReference type="EMBL" id="EGC37174.1"/>
    </source>
</evidence>
<dbReference type="Gene3D" id="3.90.640.10">
    <property type="entry name" value="Actin, Chain A, domain 4"/>
    <property type="match status" value="1"/>
</dbReference>
<proteinExistence type="inferred from homology"/>
<dbReference type="RefSeq" id="XP_003286302.1">
    <property type="nucleotide sequence ID" value="XM_003286254.1"/>
</dbReference>
<dbReference type="InParanoid" id="F0ZFU6"/>
<dbReference type="InterPro" id="IPR004000">
    <property type="entry name" value="Actin"/>
</dbReference>
<dbReference type="GeneID" id="10503696"/>
<dbReference type="Pfam" id="PF00022">
    <property type="entry name" value="Actin"/>
    <property type="match status" value="2"/>
</dbReference>
<dbReference type="STRING" id="5786.F0ZFU6"/>
<comment type="similarity">
    <text evidence="1">Belongs to the actin family.</text>
</comment>
<dbReference type="FunFam" id="3.90.640.10:FF:000026">
    <property type="entry name" value="Actin-related protein 7"/>
    <property type="match status" value="1"/>
</dbReference>
<evidence type="ECO:0000313" key="3">
    <source>
        <dbReference type="Proteomes" id="UP000001064"/>
    </source>
</evidence>
<dbReference type="PRINTS" id="PR00190">
    <property type="entry name" value="ACTIN"/>
</dbReference>
<sequence>MVDPIKGGKVINWDAMERVWGYTFNELHVNSSQCNVHLTEMPFSPNIDREKKAEIMFEKFDVQNMYISLDAALSLFSIGKNTGLVVDSGYEVTNITPIFQGYGIKHTMQTLNIGGNTISKYLESLLMDNGASGSINSDTVNSIKEKLAYVSYDFNTHMANSTPSSFTLLDDTNVVLDKELFNAPEVLFQPEFFDMETDPLHKKIFKAINSSDIDIRYDLYNSIHLFGGNSLIPGLPERIKKELSVLTSSVTNIKVNTLPHDQAKFSSWIGGSKYCQILTDQKLWIPKEDYDEHGPYIAKIRLNH</sequence>
<dbReference type="InterPro" id="IPR043129">
    <property type="entry name" value="ATPase_NBD"/>
</dbReference>
<gene>
    <name evidence="2" type="ORF">DICPUDRAFT_87084</name>
</gene>
<dbReference type="GO" id="GO:0015629">
    <property type="term" value="C:actin cytoskeleton"/>
    <property type="evidence" value="ECO:0000318"/>
    <property type="project" value="GO_Central"/>
</dbReference>
<dbReference type="PANTHER" id="PTHR11937">
    <property type="entry name" value="ACTIN"/>
    <property type="match status" value="1"/>
</dbReference>
<accession>F0ZFU6</accession>
<protein>
    <recommendedName>
        <fullName evidence="4">Actin</fullName>
    </recommendedName>
</protein>
<dbReference type="AlphaFoldDB" id="F0ZFU6"/>
<dbReference type="VEuPathDB" id="AmoebaDB:DICPUDRAFT_87084"/>
<evidence type="ECO:0000256" key="1">
    <source>
        <dbReference type="RuleBase" id="RU000487"/>
    </source>
</evidence>
<evidence type="ECO:0008006" key="4">
    <source>
        <dbReference type="Google" id="ProtNLM"/>
    </source>
</evidence>
<dbReference type="SUPFAM" id="SSF53067">
    <property type="entry name" value="Actin-like ATPase domain"/>
    <property type="match status" value="2"/>
</dbReference>
<reference evidence="3" key="1">
    <citation type="journal article" date="2011" name="Genome Biol.">
        <title>Comparative genomics of the social amoebae Dictyostelium discoideum and Dictyostelium purpureum.</title>
        <authorList>
            <consortium name="US DOE Joint Genome Institute (JGI-PGF)"/>
            <person name="Sucgang R."/>
            <person name="Kuo A."/>
            <person name="Tian X."/>
            <person name="Salerno W."/>
            <person name="Parikh A."/>
            <person name="Feasley C.L."/>
            <person name="Dalin E."/>
            <person name="Tu H."/>
            <person name="Huang E."/>
            <person name="Barry K."/>
            <person name="Lindquist E."/>
            <person name="Shapiro H."/>
            <person name="Bruce D."/>
            <person name="Schmutz J."/>
            <person name="Salamov A."/>
            <person name="Fey P."/>
            <person name="Gaudet P."/>
            <person name="Anjard C."/>
            <person name="Babu M.M."/>
            <person name="Basu S."/>
            <person name="Bushmanova Y."/>
            <person name="van der Wel H."/>
            <person name="Katoh-Kurasawa M."/>
            <person name="Dinh C."/>
            <person name="Coutinho P.M."/>
            <person name="Saito T."/>
            <person name="Elias M."/>
            <person name="Schaap P."/>
            <person name="Kay R.R."/>
            <person name="Henrissat B."/>
            <person name="Eichinger L."/>
            <person name="Rivero F."/>
            <person name="Putnam N.H."/>
            <person name="West C.M."/>
            <person name="Loomis W.F."/>
            <person name="Chisholm R.L."/>
            <person name="Shaulsky G."/>
            <person name="Strassmann J.E."/>
            <person name="Queller D.C."/>
            <person name="Kuspa A."/>
            <person name="Grigoriev I.V."/>
        </authorList>
    </citation>
    <scope>NUCLEOTIDE SEQUENCE [LARGE SCALE GENOMIC DNA]</scope>
    <source>
        <strain evidence="3">QSDP1</strain>
    </source>
</reference>
<dbReference type="Proteomes" id="UP000001064">
    <property type="component" value="Unassembled WGS sequence"/>
</dbReference>
<dbReference type="EMBL" id="GL871006">
    <property type="protein sequence ID" value="EGC37174.1"/>
    <property type="molecule type" value="Genomic_DNA"/>
</dbReference>
<keyword evidence="3" id="KW-1185">Reference proteome</keyword>
<dbReference type="SMART" id="SM00268">
    <property type="entry name" value="ACTIN"/>
    <property type="match status" value="1"/>
</dbReference>